<keyword evidence="6" id="KW-0966">Cell projection</keyword>
<dbReference type="SUPFAM" id="SSF140566">
    <property type="entry name" value="FlgN-like"/>
    <property type="match status" value="1"/>
</dbReference>
<dbReference type="InterPro" id="IPR036679">
    <property type="entry name" value="FlgN-like_sf"/>
</dbReference>
<evidence type="ECO:0000256" key="3">
    <source>
        <dbReference type="ARBA" id="ARBA00022795"/>
    </source>
</evidence>
<keyword evidence="3" id="KW-1005">Bacterial flagellum biogenesis</keyword>
<protein>
    <submittedName>
        <fullName evidence="5">Flagella synthesis protein FlgN</fullName>
    </submittedName>
    <submittedName>
        <fullName evidence="6">Flagellar protein FlgN</fullName>
    </submittedName>
</protein>
<comment type="similarity">
    <text evidence="2">Belongs to the FlgN family.</text>
</comment>
<dbReference type="RefSeq" id="WP_010567411.1">
    <property type="nucleotide sequence ID" value="NZ_CP091043.1"/>
</dbReference>
<name>A0A5C5QAX6_9PSED</name>
<evidence type="ECO:0000256" key="1">
    <source>
        <dbReference type="ARBA" id="ARBA00002397"/>
    </source>
</evidence>
<sequence>MSLAKHLELQQQAIVELVDWLELERRALAQAKVDGEKLQELTACKQAALQKLEQLEAIRSGAQLRLGYGAGRQGALKAAQDAECVAAWQEVQALARRARELNVANGEALGLRMAGNQRIVGFLNSVVGHALYGPDGRRLRGGD</sequence>
<dbReference type="GeneID" id="78557153"/>
<evidence type="ECO:0000313" key="7">
    <source>
        <dbReference type="Proteomes" id="UP000182858"/>
    </source>
</evidence>
<dbReference type="Pfam" id="PF05130">
    <property type="entry name" value="FlgN"/>
    <property type="match status" value="1"/>
</dbReference>
<dbReference type="Gene3D" id="1.20.58.300">
    <property type="entry name" value="FlgN-like"/>
    <property type="match status" value="1"/>
</dbReference>
<reference evidence="6 8" key="2">
    <citation type="submission" date="2019-06" db="EMBL/GenBank/DDBJ databases">
        <title>Pseudomonas bimorpha sp. nov. isolated from bovine raw milk and skim milk concentrate.</title>
        <authorList>
            <person name="Hofmann K."/>
            <person name="Huptas C."/>
            <person name="Doll E."/>
            <person name="Scherer S."/>
            <person name="Wenning M."/>
        </authorList>
    </citation>
    <scope>NUCLEOTIDE SEQUENCE [LARGE SCALE GENOMIC DNA]</scope>
    <source>
        <strain evidence="6 8">DSM 17835</strain>
    </source>
</reference>
<gene>
    <name evidence="6" type="ORF">FIV36_27650</name>
    <name evidence="5" type="ORF">SAMN05216591_5865</name>
</gene>
<dbReference type="Proteomes" id="UP000317951">
    <property type="component" value="Unassembled WGS sequence"/>
</dbReference>
<evidence type="ECO:0000256" key="2">
    <source>
        <dbReference type="ARBA" id="ARBA00007703"/>
    </source>
</evidence>
<dbReference type="EMBL" id="LT629689">
    <property type="protein sequence ID" value="SDG37757.1"/>
    <property type="molecule type" value="Genomic_DNA"/>
</dbReference>
<organism evidence="6 8">
    <name type="scientific">Pseudomonas extremaustralis</name>
    <dbReference type="NCBI Taxonomy" id="359110"/>
    <lineage>
        <taxon>Bacteria</taxon>
        <taxon>Pseudomonadati</taxon>
        <taxon>Pseudomonadota</taxon>
        <taxon>Gammaproteobacteria</taxon>
        <taxon>Pseudomonadales</taxon>
        <taxon>Pseudomonadaceae</taxon>
        <taxon>Pseudomonas</taxon>
    </lineage>
</organism>
<evidence type="ECO:0000313" key="5">
    <source>
        <dbReference type="EMBL" id="SDG37757.1"/>
    </source>
</evidence>
<dbReference type="AlphaFoldDB" id="A0A5C5QAX6"/>
<keyword evidence="6" id="KW-0969">Cilium</keyword>
<keyword evidence="4" id="KW-0175">Coiled coil</keyword>
<dbReference type="EMBL" id="VFET01000035">
    <property type="protein sequence ID" value="TWS00901.1"/>
    <property type="molecule type" value="Genomic_DNA"/>
</dbReference>
<evidence type="ECO:0000313" key="8">
    <source>
        <dbReference type="Proteomes" id="UP000317951"/>
    </source>
</evidence>
<accession>A0A5C5QAX6</accession>
<keyword evidence="7" id="KW-1185">Reference proteome</keyword>
<dbReference type="InterPro" id="IPR007809">
    <property type="entry name" value="FlgN-like"/>
</dbReference>
<dbReference type="OrthoDB" id="6238586at2"/>
<evidence type="ECO:0000256" key="4">
    <source>
        <dbReference type="SAM" id="Coils"/>
    </source>
</evidence>
<feature type="coiled-coil region" evidence="4">
    <location>
        <begin position="38"/>
        <end position="65"/>
    </location>
</feature>
<dbReference type="Proteomes" id="UP000182858">
    <property type="component" value="Chromosome I"/>
</dbReference>
<keyword evidence="6" id="KW-0282">Flagellum</keyword>
<dbReference type="GO" id="GO:0044780">
    <property type="term" value="P:bacterial-type flagellum assembly"/>
    <property type="evidence" value="ECO:0007669"/>
    <property type="project" value="InterPro"/>
</dbReference>
<proteinExistence type="inferred from homology"/>
<comment type="function">
    <text evidence="1">Required for the efficient initiation of filament assembly.</text>
</comment>
<reference evidence="5 7" key="1">
    <citation type="submission" date="2016-10" db="EMBL/GenBank/DDBJ databases">
        <authorList>
            <person name="Varghese N."/>
            <person name="Submissions S."/>
        </authorList>
    </citation>
    <scope>NUCLEOTIDE SEQUENCE [LARGE SCALE GENOMIC DNA]</scope>
    <source>
        <strain evidence="5 7">DSM 17835</strain>
    </source>
</reference>
<evidence type="ECO:0000313" key="6">
    <source>
        <dbReference type="EMBL" id="TWS00901.1"/>
    </source>
</evidence>